<name>A0A1H6F5K7_9GAMM</name>
<feature type="transmembrane region" description="Helical" evidence="1">
    <location>
        <begin position="12"/>
        <end position="31"/>
    </location>
</feature>
<keyword evidence="1" id="KW-1133">Transmembrane helix</keyword>
<dbReference type="RefSeq" id="WP_286018961.1">
    <property type="nucleotide sequence ID" value="NZ_FMSV02000059.1"/>
</dbReference>
<protein>
    <submittedName>
        <fullName evidence="2">NAD(P)H-quinone oxidoreductase subunit 4</fullName>
    </submittedName>
</protein>
<evidence type="ECO:0000256" key="1">
    <source>
        <dbReference type="SAM" id="Phobius"/>
    </source>
</evidence>
<proteinExistence type="predicted"/>
<dbReference type="Proteomes" id="UP000236724">
    <property type="component" value="Unassembled WGS sequence"/>
</dbReference>
<dbReference type="AlphaFoldDB" id="A0A1H6F5K7"/>
<accession>A0A1H6F5K7</accession>
<keyword evidence="1" id="KW-0812">Transmembrane</keyword>
<feature type="transmembrane region" description="Helical" evidence="1">
    <location>
        <begin position="38"/>
        <end position="58"/>
    </location>
</feature>
<dbReference type="EMBL" id="FMSV02000059">
    <property type="protein sequence ID" value="SEH04569.1"/>
    <property type="molecule type" value="Genomic_DNA"/>
</dbReference>
<sequence>MMNEILWSTQTGYPPLILLQLLPLIAAALIIALRKTTLVFPLAIVAALAEILIAIFMYQHYDTSNSALQFAERLDWLGWHNAVDGVSIFIYTAQCRHQSDGDSLWQGATAGATVQLSGGGVCG</sequence>
<gene>
    <name evidence="2" type="ORF">MBHS_00417</name>
</gene>
<evidence type="ECO:0000313" key="3">
    <source>
        <dbReference type="Proteomes" id="UP000236724"/>
    </source>
</evidence>
<reference evidence="2 3" key="1">
    <citation type="submission" date="2016-10" db="EMBL/GenBank/DDBJ databases">
        <authorList>
            <person name="de Groot N.N."/>
        </authorList>
    </citation>
    <scope>NUCLEOTIDE SEQUENCE [LARGE SCALE GENOMIC DNA]</scope>
    <source>
        <strain evidence="2">MBHS1</strain>
    </source>
</reference>
<evidence type="ECO:0000313" key="2">
    <source>
        <dbReference type="EMBL" id="SEH04569.1"/>
    </source>
</evidence>
<organism evidence="2 3">
    <name type="scientific">Candidatus Venteria ishoeyi</name>
    <dbReference type="NCBI Taxonomy" id="1899563"/>
    <lineage>
        <taxon>Bacteria</taxon>
        <taxon>Pseudomonadati</taxon>
        <taxon>Pseudomonadota</taxon>
        <taxon>Gammaproteobacteria</taxon>
        <taxon>Thiotrichales</taxon>
        <taxon>Thiotrichaceae</taxon>
        <taxon>Venteria</taxon>
    </lineage>
</organism>
<keyword evidence="3" id="KW-1185">Reference proteome</keyword>
<keyword evidence="1" id="KW-0472">Membrane</keyword>